<dbReference type="PANTHER" id="PTHR38032:SF1">
    <property type="entry name" value="RNA-BINDING PROTEIN KHPB N-TERMINAL DOMAIN-CONTAINING PROTEIN"/>
    <property type="match status" value="1"/>
</dbReference>
<evidence type="ECO:0000313" key="4">
    <source>
        <dbReference type="Proteomes" id="UP000473681"/>
    </source>
</evidence>
<name>A0A0L9Y5C9_CLOBO</name>
<dbReference type="PANTHER" id="PTHR38032">
    <property type="entry name" value="POLYMERASE-RELATED"/>
    <property type="match status" value="1"/>
</dbReference>
<reference evidence="4 5" key="1">
    <citation type="submission" date="2019-04" db="EMBL/GenBank/DDBJ databases">
        <title>Genome sequencing of Clostridium botulinum Groups I-IV and Clostridium butyricum.</title>
        <authorList>
            <person name="Brunt J."/>
            <person name="Van Vliet A.H.M."/>
            <person name="Stringer S.C."/>
            <person name="Carter A.T."/>
            <person name="Peck M.W."/>
        </authorList>
    </citation>
    <scope>NUCLEOTIDE SEQUENCE [LARGE SCALE GENOMIC DNA]</scope>
    <source>
        <strain evidence="2 5">1605</strain>
        <strain evidence="3 4">CB-K-33E</strain>
    </source>
</reference>
<evidence type="ECO:0000313" key="3">
    <source>
        <dbReference type="EMBL" id="NFN33712.1"/>
    </source>
</evidence>
<dbReference type="Proteomes" id="UP000473681">
    <property type="component" value="Unassembled WGS sequence"/>
</dbReference>
<dbReference type="Proteomes" id="UP000476820">
    <property type="component" value="Unassembled WGS sequence"/>
</dbReference>
<dbReference type="OrthoDB" id="1279at2"/>
<dbReference type="Pfam" id="PF20250">
    <property type="entry name" value="FapA_N"/>
    <property type="match status" value="1"/>
</dbReference>
<evidence type="ECO:0000313" key="2">
    <source>
        <dbReference type="EMBL" id="NFF87698.1"/>
    </source>
</evidence>
<dbReference type="InterPro" id="IPR005646">
    <property type="entry name" value="FapA"/>
</dbReference>
<proteinExistence type="predicted"/>
<gene>
    <name evidence="2" type="ORF">FC774_07395</name>
    <name evidence="3" type="ORF">FDB51_00915</name>
</gene>
<protein>
    <submittedName>
        <fullName evidence="2">DUF342 domain-containing protein</fullName>
    </submittedName>
</protein>
<dbReference type="InterPro" id="IPR046865">
    <property type="entry name" value="FapA_b_solenoid"/>
</dbReference>
<dbReference type="RefSeq" id="WP_053342646.1">
    <property type="nucleotide sequence ID" value="NZ_JACBDB010000002.1"/>
</dbReference>
<sequence length="591" mass="66394">MEFGAKIVNGKIIIEDELDKEMYSIENVPITIKVCDNIKVYINKKLCKVNNTYEVTSKDDIEYKSISVEEVREAIVNISKDKMKAFVTVNYAPKIEYGLKDKECCLNLVLTTRVISEKHPELFKISELKKILRERGVIYGIDEEALKIASENKEKEILVAKGDEPITDIPSQIKPLFTPTKMFFPDFDSKEKVDYKNLFRISNVKAGDKIAEIIPEVLGKDGMNVLGQVVKKEYIRNEPIKTSNGCKIENNDVIALIDGKAHILNRSIGVNPVYSVESVNMETCNIAFYGDIEVYNNVDDNMSVSAGGALDVSHNVNTSNVVTGGEITILGSAISSKILCGQIDMQKKDYSDLLSLYKENVLSIISIMKQANLENMQMDFRTTLNLVIDTKFKDFKKISLDIVSTNIKNKIRYNKLVDLIRDKVLMNGMLDLHSMKQLNNFNNILDNELEYYNKNIIVPLDVKLNYCQDCYIKSTGNIIINGNGEYTSYLNAMKDIIFAKPNSVARGGLLDAQGNISAGIVGSSAYVATALKVPKSGRISATVAYPNTKFCFGNSTLILEEKMENINVYYDEHFRSIEISKSAYSKVEQYS</sequence>
<dbReference type="InterPro" id="IPR046866">
    <property type="entry name" value="FapA_N"/>
</dbReference>
<dbReference type="EMBL" id="SWOV01000015">
    <property type="protein sequence ID" value="NFF87698.1"/>
    <property type="molecule type" value="Genomic_DNA"/>
</dbReference>
<dbReference type="EMBL" id="SWVK01000001">
    <property type="protein sequence ID" value="NFN33712.1"/>
    <property type="molecule type" value="Genomic_DNA"/>
</dbReference>
<dbReference type="Pfam" id="PF03961">
    <property type="entry name" value="FapA"/>
    <property type="match status" value="1"/>
</dbReference>
<evidence type="ECO:0000313" key="5">
    <source>
        <dbReference type="Proteomes" id="UP000476820"/>
    </source>
</evidence>
<feature type="domain" description="Flagellar Assembly Protein A N-terminal region" evidence="1">
    <location>
        <begin position="76"/>
        <end position="264"/>
    </location>
</feature>
<comment type="caution">
    <text evidence="2">The sequence shown here is derived from an EMBL/GenBank/DDBJ whole genome shotgun (WGS) entry which is preliminary data.</text>
</comment>
<evidence type="ECO:0000259" key="1">
    <source>
        <dbReference type="Pfam" id="PF20250"/>
    </source>
</evidence>
<dbReference type="AlphaFoldDB" id="A0A0L9Y5C9"/>
<accession>A0A0L9Y5C9</accession>
<organism evidence="2 5">
    <name type="scientific">Clostridium botulinum</name>
    <dbReference type="NCBI Taxonomy" id="1491"/>
    <lineage>
        <taxon>Bacteria</taxon>
        <taxon>Bacillati</taxon>
        <taxon>Bacillota</taxon>
        <taxon>Clostridia</taxon>
        <taxon>Eubacteriales</taxon>
        <taxon>Clostridiaceae</taxon>
        <taxon>Clostridium</taxon>
    </lineage>
</organism>